<evidence type="ECO:0000313" key="2">
    <source>
        <dbReference type="EMBL" id="KAL2822105.1"/>
    </source>
</evidence>
<organism evidence="2 3">
    <name type="scientific">Aspergillus granulosus</name>
    <dbReference type="NCBI Taxonomy" id="176169"/>
    <lineage>
        <taxon>Eukaryota</taxon>
        <taxon>Fungi</taxon>
        <taxon>Dikarya</taxon>
        <taxon>Ascomycota</taxon>
        <taxon>Pezizomycotina</taxon>
        <taxon>Eurotiomycetes</taxon>
        <taxon>Eurotiomycetidae</taxon>
        <taxon>Eurotiales</taxon>
        <taxon>Aspergillaceae</taxon>
        <taxon>Aspergillus</taxon>
        <taxon>Aspergillus subgen. Nidulantes</taxon>
    </lineage>
</organism>
<dbReference type="EMBL" id="JBFXLT010000003">
    <property type="protein sequence ID" value="KAL2822105.1"/>
    <property type="molecule type" value="Genomic_DNA"/>
</dbReference>
<accession>A0ABR4I346</accession>
<proteinExistence type="predicted"/>
<dbReference type="Proteomes" id="UP001610334">
    <property type="component" value="Unassembled WGS sequence"/>
</dbReference>
<feature type="chain" id="PRO_5047168978" evidence="1">
    <location>
        <begin position="25"/>
        <end position="381"/>
    </location>
</feature>
<evidence type="ECO:0000256" key="1">
    <source>
        <dbReference type="SAM" id="SignalP"/>
    </source>
</evidence>
<protein>
    <submittedName>
        <fullName evidence="2">Uncharacterized protein</fullName>
    </submittedName>
</protein>
<sequence>MQIVNAIKLGAALAAALLPYPSQAQVCEGNLLVYKPEDLEIIGRECTTIIGDLKFNDTWSGPFILRGVENITGTIMAERWQQGHVRQPQVTRVELPDLKYVFHLDFLFSPAVNVSAPKLEHADGIWLGQESHGSEAYFGALREVDKLGFTGNYSRVEVPALEHVRALHICSFANNCAEAEDGEYGPSIIDPLNITLPSLKSVDKLFIGGKTASISAPKLTNLSTSAEFQLPESLASLNFLELDHIGESFEAEGTISSIHVPSLHNTTASFKISSTTPLNVSIPLTGNPRFLGFFGAIEGLALPNLAEFQKLQIHSDLSLDCGLLDDIFEPIVAELEETESARKGRYQCTSAARDESSAVKPGIKIFTGSVAAVMVAGLVLW</sequence>
<evidence type="ECO:0000313" key="3">
    <source>
        <dbReference type="Proteomes" id="UP001610334"/>
    </source>
</evidence>
<keyword evidence="3" id="KW-1185">Reference proteome</keyword>
<reference evidence="2 3" key="1">
    <citation type="submission" date="2024-07" db="EMBL/GenBank/DDBJ databases">
        <title>Section-level genome sequencing and comparative genomics of Aspergillus sections Usti and Cavernicolus.</title>
        <authorList>
            <consortium name="Lawrence Berkeley National Laboratory"/>
            <person name="Nybo J.L."/>
            <person name="Vesth T.C."/>
            <person name="Theobald S."/>
            <person name="Frisvad J.C."/>
            <person name="Larsen T.O."/>
            <person name="Kjaerboelling I."/>
            <person name="Rothschild-Mancinelli K."/>
            <person name="Lyhne E.K."/>
            <person name="Kogle M.E."/>
            <person name="Barry K."/>
            <person name="Clum A."/>
            <person name="Na H."/>
            <person name="Ledsgaard L."/>
            <person name="Lin J."/>
            <person name="Lipzen A."/>
            <person name="Kuo A."/>
            <person name="Riley R."/>
            <person name="Mondo S."/>
            <person name="Labutti K."/>
            <person name="Haridas S."/>
            <person name="Pangalinan J."/>
            <person name="Salamov A.A."/>
            <person name="Simmons B.A."/>
            <person name="Magnuson J.K."/>
            <person name="Chen J."/>
            <person name="Drula E."/>
            <person name="Henrissat B."/>
            <person name="Wiebenga A."/>
            <person name="Lubbers R.J."/>
            <person name="Gomes A.C."/>
            <person name="Makela M.R."/>
            <person name="Stajich J."/>
            <person name="Grigoriev I.V."/>
            <person name="Mortensen U.H."/>
            <person name="De Vries R.P."/>
            <person name="Baker S.E."/>
            <person name="Andersen M.R."/>
        </authorList>
    </citation>
    <scope>NUCLEOTIDE SEQUENCE [LARGE SCALE GENOMIC DNA]</scope>
    <source>
        <strain evidence="2 3">CBS 588.65</strain>
    </source>
</reference>
<comment type="caution">
    <text evidence="2">The sequence shown here is derived from an EMBL/GenBank/DDBJ whole genome shotgun (WGS) entry which is preliminary data.</text>
</comment>
<feature type="signal peptide" evidence="1">
    <location>
        <begin position="1"/>
        <end position="24"/>
    </location>
</feature>
<name>A0ABR4I346_9EURO</name>
<gene>
    <name evidence="2" type="ORF">BJX63DRAFT_378113</name>
</gene>
<keyword evidence="1" id="KW-0732">Signal</keyword>